<dbReference type="AlphaFoldDB" id="A0A943IVB8"/>
<organism evidence="1 2">
    <name type="scientific">Faecalibacterium prausnitzii</name>
    <dbReference type="NCBI Taxonomy" id="853"/>
    <lineage>
        <taxon>Bacteria</taxon>
        <taxon>Bacillati</taxon>
        <taxon>Bacillota</taxon>
        <taxon>Clostridia</taxon>
        <taxon>Eubacteriales</taxon>
        <taxon>Oscillospiraceae</taxon>
        <taxon>Faecalibacterium</taxon>
    </lineage>
</organism>
<reference evidence="1" key="1">
    <citation type="submission" date="2021-02" db="EMBL/GenBank/DDBJ databases">
        <title>Infant gut strain persistence is associated with maternal origin, phylogeny, and functional potential including surface adhesion and iron acquisition.</title>
        <authorList>
            <person name="Lou Y.C."/>
        </authorList>
    </citation>
    <scope>NUCLEOTIDE SEQUENCE</scope>
    <source>
        <strain evidence="1">L3_101_367G1_dasL3_101_367G1_metabat.metabat.26</strain>
    </source>
</reference>
<evidence type="ECO:0000313" key="2">
    <source>
        <dbReference type="Proteomes" id="UP000733372"/>
    </source>
</evidence>
<accession>A0A943IVB8</accession>
<gene>
    <name evidence="1" type="ORF">KHW66_11625</name>
</gene>
<dbReference type="EMBL" id="JAGZAM010000030">
    <property type="protein sequence ID" value="MBS5688594.1"/>
    <property type="molecule type" value="Genomic_DNA"/>
</dbReference>
<comment type="caution">
    <text evidence="1">The sequence shown here is derived from an EMBL/GenBank/DDBJ whole genome shotgun (WGS) entry which is preliminary data.</text>
</comment>
<protein>
    <submittedName>
        <fullName evidence="1">L-2-amino-thiazoline-4-carboxylic acid hydrolase</fullName>
    </submittedName>
</protein>
<proteinExistence type="predicted"/>
<dbReference type="InterPro" id="IPR026002">
    <property type="entry name" value="ATC_hydrolase-like"/>
</dbReference>
<dbReference type="GO" id="GO:0016787">
    <property type="term" value="F:hydrolase activity"/>
    <property type="evidence" value="ECO:0007669"/>
    <property type="project" value="UniProtKB-KW"/>
</dbReference>
<sequence>MGRRLDKRYLTGAVSAMEKQYGVEKTEAIIEDAWRRYAEIVDENADEPKKMYMHTRKRIYPAIAAFDAMTGNGTSREEAAAFLNRYYEKRAAGVGAKIQGAMKIPGLYKLVPRFFARMTKSSFGEDCGFRADWIRTEQEEMCFDMLACPYQDTCVKYGCPEIVAGFCRADDEVYGHMHPKLKWGRTKTLGQGGDCCDFRLTIES</sequence>
<dbReference type="Pfam" id="PF14196">
    <property type="entry name" value="ATC_hydrolase"/>
    <property type="match status" value="1"/>
</dbReference>
<dbReference type="Proteomes" id="UP000733372">
    <property type="component" value="Unassembled WGS sequence"/>
</dbReference>
<keyword evidence="1" id="KW-0378">Hydrolase</keyword>
<name>A0A943IVB8_9FIRM</name>
<evidence type="ECO:0000313" key="1">
    <source>
        <dbReference type="EMBL" id="MBS5688594.1"/>
    </source>
</evidence>